<name>A0AC34QY72_9BILA</name>
<evidence type="ECO:0000313" key="1">
    <source>
        <dbReference type="Proteomes" id="UP000887576"/>
    </source>
</evidence>
<sequence length="114" mass="12908">MKEKLLPIIFLCFLWIIHVVVSGYGISVAATGLTKPRKSTDNKISKIDGEFNIELLTILGGMLIIFVSLPSIIFGFGNEGLFKCKYSKETEKYETSFTQKVLKIFNRNSMDIEH</sequence>
<reference evidence="2" key="1">
    <citation type="submission" date="2022-11" db="UniProtKB">
        <authorList>
            <consortium name="WormBaseParasite"/>
        </authorList>
    </citation>
    <scope>IDENTIFICATION</scope>
</reference>
<dbReference type="WBParaSite" id="JU765_v2.g20338.t1">
    <property type="protein sequence ID" value="JU765_v2.g20338.t1"/>
    <property type="gene ID" value="JU765_v2.g20338"/>
</dbReference>
<dbReference type="Proteomes" id="UP000887576">
    <property type="component" value="Unplaced"/>
</dbReference>
<organism evidence="1 2">
    <name type="scientific">Panagrolaimus sp. JU765</name>
    <dbReference type="NCBI Taxonomy" id="591449"/>
    <lineage>
        <taxon>Eukaryota</taxon>
        <taxon>Metazoa</taxon>
        <taxon>Ecdysozoa</taxon>
        <taxon>Nematoda</taxon>
        <taxon>Chromadorea</taxon>
        <taxon>Rhabditida</taxon>
        <taxon>Tylenchina</taxon>
        <taxon>Panagrolaimomorpha</taxon>
        <taxon>Panagrolaimoidea</taxon>
        <taxon>Panagrolaimidae</taxon>
        <taxon>Panagrolaimus</taxon>
    </lineage>
</organism>
<accession>A0AC34QY72</accession>
<proteinExistence type="predicted"/>
<protein>
    <submittedName>
        <fullName evidence="2">Uncharacterized protein</fullName>
    </submittedName>
</protein>
<evidence type="ECO:0000313" key="2">
    <source>
        <dbReference type="WBParaSite" id="JU765_v2.g20338.t1"/>
    </source>
</evidence>